<dbReference type="Proteomes" id="UP000567293">
    <property type="component" value="Unassembled WGS sequence"/>
</dbReference>
<dbReference type="Pfam" id="PF13620">
    <property type="entry name" value="CarboxypepD_reg"/>
    <property type="match status" value="1"/>
</dbReference>
<feature type="non-terminal residue" evidence="2">
    <location>
        <position position="316"/>
    </location>
</feature>
<dbReference type="GO" id="GO:0030246">
    <property type="term" value="F:carbohydrate binding"/>
    <property type="evidence" value="ECO:0007669"/>
    <property type="project" value="InterPro"/>
</dbReference>
<evidence type="ECO:0000256" key="1">
    <source>
        <dbReference type="SAM" id="MobiDB-lite"/>
    </source>
</evidence>
<feature type="compositionally biased region" description="Polar residues" evidence="1">
    <location>
        <begin position="40"/>
        <end position="52"/>
    </location>
</feature>
<dbReference type="AlphaFoldDB" id="A0A7V8NMZ1"/>
<accession>A0A7V8NMZ1</accession>
<protein>
    <submittedName>
        <fullName evidence="2">Carboxypeptidase regulatory-like domain-containing protein</fullName>
    </submittedName>
</protein>
<dbReference type="EMBL" id="JACDQQ010000334">
    <property type="protein sequence ID" value="MBA0084025.1"/>
    <property type="molecule type" value="Genomic_DNA"/>
</dbReference>
<evidence type="ECO:0000313" key="2">
    <source>
        <dbReference type="EMBL" id="MBA0084025.1"/>
    </source>
</evidence>
<keyword evidence="3" id="KW-1185">Reference proteome</keyword>
<gene>
    <name evidence="2" type="ORF">HRJ53_03430</name>
</gene>
<sequence>MGRKVRGLVFGGGSLSSVVPSFLLLWVFLLCSFPALAQSPQPSDTPSATAQAHTPAGPLRGTISGTVADRTGALIPGARVKLSREDSSLSQETMSDSDGQFYFAGVTPGSFQLTISSPGFAAQTASGILHLGEDYTVPPVLLDVAAAAAEVKVAMTPVEIAEAEIKDEEKQRILGVIPNFYVTYNSAAAPLNPKQKFELAWKATIDPINFGMTGAIAGVQQAVDAFSGYGQGAQGYAKRYAASYADSAISTFIGGAILPSVLKQDPRYFYKGTGTRRSRVFYAIANAVICKGDNGHWQVNYSSMLGSLAAGGISNL</sequence>
<dbReference type="Gene3D" id="2.60.40.1120">
    <property type="entry name" value="Carboxypeptidase-like, regulatory domain"/>
    <property type="match status" value="1"/>
</dbReference>
<reference evidence="2" key="1">
    <citation type="submission" date="2020-06" db="EMBL/GenBank/DDBJ databases">
        <title>Legume-microbial interactions unlock mineral nutrients during tropical forest succession.</title>
        <authorList>
            <person name="Epihov D.Z."/>
        </authorList>
    </citation>
    <scope>NUCLEOTIDE SEQUENCE [LARGE SCALE GENOMIC DNA]</scope>
    <source>
        <strain evidence="2">Pan2503</strain>
    </source>
</reference>
<name>A0A7V8NMZ1_9BACT</name>
<feature type="region of interest" description="Disordered" evidence="1">
    <location>
        <begin position="40"/>
        <end position="64"/>
    </location>
</feature>
<dbReference type="SUPFAM" id="SSF49452">
    <property type="entry name" value="Starch-binding domain-like"/>
    <property type="match status" value="1"/>
</dbReference>
<dbReference type="InterPro" id="IPR013784">
    <property type="entry name" value="Carb-bd-like_fold"/>
</dbReference>
<comment type="caution">
    <text evidence="2">The sequence shown here is derived from an EMBL/GenBank/DDBJ whole genome shotgun (WGS) entry which is preliminary data.</text>
</comment>
<dbReference type="GO" id="GO:0004180">
    <property type="term" value="F:carboxypeptidase activity"/>
    <property type="evidence" value="ECO:0007669"/>
    <property type="project" value="UniProtKB-KW"/>
</dbReference>
<proteinExistence type="predicted"/>
<evidence type="ECO:0000313" key="3">
    <source>
        <dbReference type="Proteomes" id="UP000567293"/>
    </source>
</evidence>
<organism evidence="2 3">
    <name type="scientific">Candidatus Acidiferrum panamense</name>
    <dbReference type="NCBI Taxonomy" id="2741543"/>
    <lineage>
        <taxon>Bacteria</taxon>
        <taxon>Pseudomonadati</taxon>
        <taxon>Acidobacteriota</taxon>
        <taxon>Terriglobia</taxon>
        <taxon>Candidatus Acidiferrales</taxon>
        <taxon>Candidatus Acidiferrum</taxon>
    </lineage>
</organism>